<keyword evidence="8" id="KW-1185">Reference proteome</keyword>
<dbReference type="AlphaFoldDB" id="A0A6J3LYY6"/>
<reference evidence="9" key="1">
    <citation type="submission" date="2020-01" db="EMBL/GenBank/DDBJ databases">
        <authorList>
            <consortium name="DOE Joint Genome Institute"/>
            <person name="Haridas S."/>
            <person name="Albert R."/>
            <person name="Binder M."/>
            <person name="Bloem J."/>
            <person name="Labutti K."/>
            <person name="Salamov A."/>
            <person name="Andreopoulos B."/>
            <person name="Baker S.E."/>
            <person name="Barry K."/>
            <person name="Bills G."/>
            <person name="Bluhm B.H."/>
            <person name="Cannon C."/>
            <person name="Castanera R."/>
            <person name="Culley D.E."/>
            <person name="Daum C."/>
            <person name="Ezra D."/>
            <person name="Gonzalez J.B."/>
            <person name="Henrissat B."/>
            <person name="Kuo A."/>
            <person name="Liang C."/>
            <person name="Lipzen A."/>
            <person name="Lutzoni F."/>
            <person name="Magnuson J."/>
            <person name="Mondo S."/>
            <person name="Nolan M."/>
            <person name="Ohm R."/>
            <person name="Pangilinan J."/>
            <person name="Park H.-J."/>
            <person name="Ramirez L."/>
            <person name="Alfaro M."/>
            <person name="Sun H."/>
            <person name="Tritt A."/>
            <person name="Yoshinaga Y."/>
            <person name="Zwiers L.-H."/>
            <person name="Turgeon B.G."/>
            <person name="Goodwin S.B."/>
            <person name="Spatafora J.W."/>
            <person name="Crous P.W."/>
            <person name="Grigoriev I.V."/>
        </authorList>
    </citation>
    <scope>NUCLEOTIDE SEQUENCE</scope>
    <source>
        <strain evidence="9">CBS 342.82</strain>
    </source>
</reference>
<protein>
    <recommendedName>
        <fullName evidence="3">amidase</fullName>
        <ecNumber evidence="3">3.5.1.4</ecNumber>
    </recommendedName>
</protein>
<dbReference type="PIRSF" id="PIRSF001221">
    <property type="entry name" value="Amidase_fungi"/>
    <property type="match status" value="1"/>
</dbReference>
<reference evidence="9" key="2">
    <citation type="submission" date="2020-04" db="EMBL/GenBank/DDBJ databases">
        <authorList>
            <consortium name="NCBI Genome Project"/>
        </authorList>
    </citation>
    <scope>NUCLEOTIDE SEQUENCE</scope>
    <source>
        <strain evidence="9">CBS 342.82</strain>
    </source>
</reference>
<sequence>MPDTWRDISARKLEERSSRIPSAWRLSAESIKPISDSVLHVPRRCGLLEPQELAITEDYDAVTLVDLLAQAHFSSEVVTRAFCKRAAIAQQVSNCLTEILFDDALSRARELDAHLARTGKPIGPLHGLPISLKDSFKVKGYDASVGVANICFKPASENSALVDLLLSLGAVLYCKTNVPQSMMALDSHNNVFGRTLNPANLKLTAGGSSGGEGALLALRGSILGVGTDVGGSIRIPAACNALFGIKPSHGRVPFAGQENGHKPGSSKLMIEATAGPLSQSLRSCEMFLRVVLDASTHTSDPDVLPQDWSQQVSLRTSKRRIRVGIIRTDGHVSPLPPVESFLNSVATSLRAAISDFEIVEVDATQVLSRTNKTFNGIVSLDGANTWFDHFEATGEPLSPWLQGRLTRRKQKSINEIWDSKGAISELQKKFLELWKSPDGSPLDALICPVMPHPVAPIDRWGTPNYTAAFNLLDLPAGVVPVRPLTQEDLAEELPGGSKPLNPWDQSNRELWTKVDRNVYLGSMLSLQVITPRLRERQLVEVMSRVSEALRPSGGREKSARSRL</sequence>
<accession>A0A6J3LYY6</accession>
<organism evidence="9">
    <name type="scientific">Dissoconium aciculare CBS 342.82</name>
    <dbReference type="NCBI Taxonomy" id="1314786"/>
    <lineage>
        <taxon>Eukaryota</taxon>
        <taxon>Fungi</taxon>
        <taxon>Dikarya</taxon>
        <taxon>Ascomycota</taxon>
        <taxon>Pezizomycotina</taxon>
        <taxon>Dothideomycetes</taxon>
        <taxon>Dothideomycetidae</taxon>
        <taxon>Mycosphaerellales</taxon>
        <taxon>Dissoconiaceae</taxon>
        <taxon>Dissoconium</taxon>
    </lineage>
</organism>
<feature type="binding site" evidence="6">
    <location>
        <position position="208"/>
    </location>
    <ligand>
        <name>substrate</name>
    </ligand>
</feature>
<dbReference type="Pfam" id="PF01425">
    <property type="entry name" value="Amidase"/>
    <property type="match status" value="1"/>
</dbReference>
<evidence type="ECO:0000259" key="7">
    <source>
        <dbReference type="Pfam" id="PF01425"/>
    </source>
</evidence>
<dbReference type="RefSeq" id="XP_033456883.1">
    <property type="nucleotide sequence ID" value="XM_033601811.1"/>
</dbReference>
<dbReference type="EC" id="3.5.1.4" evidence="3"/>
<feature type="active site" description="Acyl-ester intermediate" evidence="5">
    <location>
        <position position="232"/>
    </location>
</feature>
<dbReference type="Gene3D" id="3.90.1300.10">
    <property type="entry name" value="Amidase signature (AS) domain"/>
    <property type="match status" value="1"/>
</dbReference>
<comment type="catalytic activity">
    <reaction evidence="1">
        <text>a monocarboxylic acid amide + H2O = a monocarboxylate + NH4(+)</text>
        <dbReference type="Rhea" id="RHEA:12020"/>
        <dbReference type="ChEBI" id="CHEBI:15377"/>
        <dbReference type="ChEBI" id="CHEBI:28938"/>
        <dbReference type="ChEBI" id="CHEBI:35757"/>
        <dbReference type="ChEBI" id="CHEBI:83628"/>
        <dbReference type="EC" id="3.5.1.4"/>
    </reaction>
</comment>
<dbReference type="OrthoDB" id="6428749at2759"/>
<evidence type="ECO:0000256" key="4">
    <source>
        <dbReference type="ARBA" id="ARBA00022801"/>
    </source>
</evidence>
<feature type="binding site" evidence="6">
    <location>
        <position position="182"/>
    </location>
    <ligand>
        <name>substrate</name>
    </ligand>
</feature>
<dbReference type="InterPro" id="IPR036928">
    <property type="entry name" value="AS_sf"/>
</dbReference>
<dbReference type="PANTHER" id="PTHR46072:SF6">
    <property type="entry name" value="AMIDASE, PUTATIVE (AFU_ORTHOLOGUE AFUA_1G14530)-RELATED"/>
    <property type="match status" value="1"/>
</dbReference>
<comment type="similarity">
    <text evidence="2">Belongs to the amidase family.</text>
</comment>
<reference evidence="9" key="3">
    <citation type="submission" date="2025-08" db="UniProtKB">
        <authorList>
            <consortium name="RefSeq"/>
        </authorList>
    </citation>
    <scope>IDENTIFICATION</scope>
    <source>
        <strain evidence="9">CBS 342.82</strain>
    </source>
</reference>
<feature type="binding site" evidence="6">
    <location>
        <begin position="229"/>
        <end position="232"/>
    </location>
    <ligand>
        <name>substrate</name>
    </ligand>
</feature>
<evidence type="ECO:0000256" key="5">
    <source>
        <dbReference type="PIRSR" id="PIRSR001221-1"/>
    </source>
</evidence>
<evidence type="ECO:0000256" key="3">
    <source>
        <dbReference type="ARBA" id="ARBA00012922"/>
    </source>
</evidence>
<dbReference type="InterPro" id="IPR023631">
    <property type="entry name" value="Amidase_dom"/>
</dbReference>
<feature type="active site" description="Charge relay system" evidence="5">
    <location>
        <position position="133"/>
    </location>
</feature>
<dbReference type="Proteomes" id="UP000504637">
    <property type="component" value="Unplaced"/>
</dbReference>
<dbReference type="PANTHER" id="PTHR46072">
    <property type="entry name" value="AMIDASE-RELATED-RELATED"/>
    <property type="match status" value="1"/>
</dbReference>
<gene>
    <name evidence="9" type="ORF">K489DRAFT_325122</name>
</gene>
<name>A0A6J3LYY6_9PEZI</name>
<evidence type="ECO:0000256" key="2">
    <source>
        <dbReference type="ARBA" id="ARBA00009199"/>
    </source>
</evidence>
<evidence type="ECO:0000256" key="1">
    <source>
        <dbReference type="ARBA" id="ARBA00001311"/>
    </source>
</evidence>
<dbReference type="InterPro" id="IPR020556">
    <property type="entry name" value="Amidase_CS"/>
</dbReference>
<proteinExistence type="inferred from homology"/>
<feature type="domain" description="Amidase" evidence="7">
    <location>
        <begin position="78"/>
        <end position="538"/>
    </location>
</feature>
<keyword evidence="4" id="KW-0378">Hydrolase</keyword>
<evidence type="ECO:0000256" key="6">
    <source>
        <dbReference type="PIRSR" id="PIRSR001221-2"/>
    </source>
</evidence>
<feature type="active site" description="Charge relay system" evidence="5">
    <location>
        <position position="208"/>
    </location>
</feature>
<dbReference type="SUPFAM" id="SSF75304">
    <property type="entry name" value="Amidase signature (AS) enzymes"/>
    <property type="match status" value="1"/>
</dbReference>
<evidence type="ECO:0000313" key="9">
    <source>
        <dbReference type="RefSeq" id="XP_033456883.1"/>
    </source>
</evidence>
<dbReference type="GO" id="GO:0004040">
    <property type="term" value="F:amidase activity"/>
    <property type="evidence" value="ECO:0007669"/>
    <property type="project" value="UniProtKB-EC"/>
</dbReference>
<evidence type="ECO:0000313" key="8">
    <source>
        <dbReference type="Proteomes" id="UP000504637"/>
    </source>
</evidence>
<dbReference type="PROSITE" id="PS00571">
    <property type="entry name" value="AMIDASES"/>
    <property type="match status" value="1"/>
</dbReference>
<dbReference type="GeneID" id="54359611"/>